<gene>
    <name evidence="3" type="ORF">J2851_000961</name>
</gene>
<evidence type="ECO:0000313" key="3">
    <source>
        <dbReference type="EMBL" id="MBP2291219.1"/>
    </source>
</evidence>
<dbReference type="Proteomes" id="UP000781958">
    <property type="component" value="Unassembled WGS sequence"/>
</dbReference>
<accession>A0ABS4SF68</accession>
<dbReference type="InterPro" id="IPR011234">
    <property type="entry name" value="Fumarylacetoacetase-like_C"/>
</dbReference>
<feature type="domain" description="Fumarylacetoacetase-like C-terminal" evidence="2">
    <location>
        <begin position="75"/>
        <end position="290"/>
    </location>
</feature>
<organism evidence="3 4">
    <name type="scientific">Azospirillum rugosum</name>
    <dbReference type="NCBI Taxonomy" id="416170"/>
    <lineage>
        <taxon>Bacteria</taxon>
        <taxon>Pseudomonadati</taxon>
        <taxon>Pseudomonadota</taxon>
        <taxon>Alphaproteobacteria</taxon>
        <taxon>Rhodospirillales</taxon>
        <taxon>Azospirillaceae</taxon>
        <taxon>Azospirillum</taxon>
    </lineage>
</organism>
<proteinExistence type="predicted"/>
<evidence type="ECO:0000259" key="2">
    <source>
        <dbReference type="Pfam" id="PF01557"/>
    </source>
</evidence>
<reference evidence="3 4" key="1">
    <citation type="submission" date="2021-03" db="EMBL/GenBank/DDBJ databases">
        <title>Genomic Encyclopedia of Type Strains, Phase III (KMG-III): the genomes of soil and plant-associated and newly described type strains.</title>
        <authorList>
            <person name="Whitman W."/>
        </authorList>
    </citation>
    <scope>NUCLEOTIDE SEQUENCE [LARGE SCALE GENOMIC DNA]</scope>
    <source>
        <strain evidence="3 4">IMMIB AFH-6</strain>
    </source>
</reference>
<dbReference type="InterPro" id="IPR036663">
    <property type="entry name" value="Fumarylacetoacetase_C_sf"/>
</dbReference>
<keyword evidence="1" id="KW-0479">Metal-binding</keyword>
<comment type="caution">
    <text evidence="3">The sequence shown here is derived from an EMBL/GenBank/DDBJ whole genome shotgun (WGS) entry which is preliminary data.</text>
</comment>
<protein>
    <submittedName>
        <fullName evidence="3">2-keto-4-pentenoate hydratase/2-oxohepta-3-ene-1,7-dioic acid hydratase in catechol pathway</fullName>
    </submittedName>
</protein>
<name>A0ABS4SF68_9PROT</name>
<evidence type="ECO:0000313" key="4">
    <source>
        <dbReference type="Proteomes" id="UP000781958"/>
    </source>
</evidence>
<dbReference type="PANTHER" id="PTHR11820">
    <property type="entry name" value="ACYLPYRUVASE"/>
    <property type="match status" value="1"/>
</dbReference>
<dbReference type="Pfam" id="PF01557">
    <property type="entry name" value="FAA_hydrolase"/>
    <property type="match status" value="1"/>
</dbReference>
<keyword evidence="4" id="KW-1185">Reference proteome</keyword>
<dbReference type="SUPFAM" id="SSF56529">
    <property type="entry name" value="FAH"/>
    <property type="match status" value="1"/>
</dbReference>
<dbReference type="RefSeq" id="WP_246500406.1">
    <property type="nucleotide sequence ID" value="NZ_JAGINP010000002.1"/>
</dbReference>
<dbReference type="EMBL" id="JAGINP010000002">
    <property type="protein sequence ID" value="MBP2291219.1"/>
    <property type="molecule type" value="Genomic_DNA"/>
</dbReference>
<sequence>MSGRREDGARAALVDADKGRVWPIEPPAWAPKHFGMADVIRGWRDLRDSLRADGDGIPLSQVELLAPIPHPRRNLMCVGKNYFDHAHEFTRSGFDSSASSAKDAIPEHPIIFTKVPETVIGPGAAIRYPHGVSDQIDYEVELVVVIGRAGRDIPKAQAMDHVFGYTIANDVTARDIQARHKQWFLGKSLDTFCPLGPWIVTADEVDLSDTSVRTWVNGELRQNSNTRELIFDVPTLIETMSRGITLQPGDLILTGTPAGVGLGFTPPKFLKPGDRVKLEIGGIGVLENTLEG</sequence>
<dbReference type="PANTHER" id="PTHR11820:SF7">
    <property type="entry name" value="ACYLPYRUVASE FAHD1, MITOCHONDRIAL"/>
    <property type="match status" value="1"/>
</dbReference>
<dbReference type="Gene3D" id="3.90.850.10">
    <property type="entry name" value="Fumarylacetoacetase-like, C-terminal domain"/>
    <property type="match status" value="1"/>
</dbReference>
<evidence type="ECO:0000256" key="1">
    <source>
        <dbReference type="ARBA" id="ARBA00022723"/>
    </source>
</evidence>